<dbReference type="InterPro" id="IPR002347">
    <property type="entry name" value="SDR_fam"/>
</dbReference>
<dbReference type="Proteomes" id="UP000597444">
    <property type="component" value="Unassembled WGS sequence"/>
</dbReference>
<evidence type="ECO:0000256" key="1">
    <source>
        <dbReference type="ARBA" id="ARBA00006484"/>
    </source>
</evidence>
<dbReference type="Pfam" id="PF13561">
    <property type="entry name" value="adh_short_C2"/>
    <property type="match status" value="1"/>
</dbReference>
<sequence length="239" mass="25067">MTLTNQRAVIFGGTSGIGLATAKALVDAGADVVIASRQSEKVANALKVLEHNATGEAVDATSAEQVRAFFQHIGPFDHLIITLSSSLGAGELRTLDTAVLRRAFDGKFWAHLTVAQASLDTLRPDGSLTLVTAASARGPVPGASGLGAVNGALEAMIPSWAAELQPLRVNAVSPGVIATPWWDNLSQEQREALWAQYAAQLPVKRIGQPEDVAQTILFLINNAFITGSVIDCNGGSFIK</sequence>
<evidence type="ECO:0000256" key="2">
    <source>
        <dbReference type="ARBA" id="ARBA00023002"/>
    </source>
</evidence>
<dbReference type="AlphaFoldDB" id="A0A8J3IPY6"/>
<dbReference type="SUPFAM" id="SSF51735">
    <property type="entry name" value="NAD(P)-binding Rossmann-fold domains"/>
    <property type="match status" value="1"/>
</dbReference>
<keyword evidence="4" id="KW-1185">Reference proteome</keyword>
<accession>A0A8J3IPY6</accession>
<dbReference type="Gene3D" id="3.40.50.720">
    <property type="entry name" value="NAD(P)-binding Rossmann-like Domain"/>
    <property type="match status" value="1"/>
</dbReference>
<evidence type="ECO:0000313" key="3">
    <source>
        <dbReference type="EMBL" id="GHO94216.1"/>
    </source>
</evidence>
<dbReference type="RefSeq" id="WP_220204969.1">
    <property type="nucleotide sequence ID" value="NZ_BNJK01000001.1"/>
</dbReference>
<dbReference type="PANTHER" id="PTHR43477">
    <property type="entry name" value="DIHYDROANTICAPSIN 7-DEHYDROGENASE"/>
    <property type="match status" value="1"/>
</dbReference>
<reference evidence="3" key="1">
    <citation type="submission" date="2020-10" db="EMBL/GenBank/DDBJ databases">
        <title>Taxonomic study of unclassified bacteria belonging to the class Ktedonobacteria.</title>
        <authorList>
            <person name="Yabe S."/>
            <person name="Wang C.M."/>
            <person name="Zheng Y."/>
            <person name="Sakai Y."/>
            <person name="Cavaletti L."/>
            <person name="Monciardini P."/>
            <person name="Donadio S."/>
        </authorList>
    </citation>
    <scope>NUCLEOTIDE SEQUENCE</scope>
    <source>
        <strain evidence="3">ID150040</strain>
    </source>
</reference>
<dbReference type="InterPro" id="IPR036291">
    <property type="entry name" value="NAD(P)-bd_dom_sf"/>
</dbReference>
<keyword evidence="2" id="KW-0560">Oxidoreductase</keyword>
<evidence type="ECO:0000313" key="4">
    <source>
        <dbReference type="Proteomes" id="UP000597444"/>
    </source>
</evidence>
<dbReference type="GO" id="GO:0016491">
    <property type="term" value="F:oxidoreductase activity"/>
    <property type="evidence" value="ECO:0007669"/>
    <property type="project" value="UniProtKB-KW"/>
</dbReference>
<organism evidence="3 4">
    <name type="scientific">Reticulibacter mediterranei</name>
    <dbReference type="NCBI Taxonomy" id="2778369"/>
    <lineage>
        <taxon>Bacteria</taxon>
        <taxon>Bacillati</taxon>
        <taxon>Chloroflexota</taxon>
        <taxon>Ktedonobacteria</taxon>
        <taxon>Ktedonobacterales</taxon>
        <taxon>Reticulibacteraceae</taxon>
        <taxon>Reticulibacter</taxon>
    </lineage>
</organism>
<proteinExistence type="inferred from homology"/>
<protein>
    <submittedName>
        <fullName evidence="3">Short-chain dehydrogenase</fullName>
    </submittedName>
</protein>
<comment type="caution">
    <text evidence="3">The sequence shown here is derived from an EMBL/GenBank/DDBJ whole genome shotgun (WGS) entry which is preliminary data.</text>
</comment>
<gene>
    <name evidence="3" type="ORF">KSF_042640</name>
</gene>
<dbReference type="PANTHER" id="PTHR43477:SF1">
    <property type="entry name" value="DIHYDROANTICAPSIN 7-DEHYDROGENASE"/>
    <property type="match status" value="1"/>
</dbReference>
<dbReference type="PRINTS" id="PR00081">
    <property type="entry name" value="GDHRDH"/>
</dbReference>
<name>A0A8J3IPY6_9CHLR</name>
<comment type="similarity">
    <text evidence="1">Belongs to the short-chain dehydrogenases/reductases (SDR) family.</text>
</comment>
<dbReference type="InterPro" id="IPR051122">
    <property type="entry name" value="SDR_DHRS6-like"/>
</dbReference>
<dbReference type="EMBL" id="BNJK01000001">
    <property type="protein sequence ID" value="GHO94216.1"/>
    <property type="molecule type" value="Genomic_DNA"/>
</dbReference>